<keyword evidence="5" id="KW-1185">Reference proteome</keyword>
<dbReference type="Proteomes" id="UP001152747">
    <property type="component" value="Unassembled WGS sequence"/>
</dbReference>
<feature type="coiled-coil region" evidence="1">
    <location>
        <begin position="588"/>
        <end position="615"/>
    </location>
</feature>
<gene>
    <name evidence="4" type="ORF">CAMP_LOCUS1071</name>
</gene>
<evidence type="ECO:0000313" key="5">
    <source>
        <dbReference type="Proteomes" id="UP001152747"/>
    </source>
</evidence>
<feature type="region of interest" description="Disordered" evidence="2">
    <location>
        <begin position="278"/>
        <end position="299"/>
    </location>
</feature>
<feature type="region of interest" description="Disordered" evidence="2">
    <location>
        <begin position="179"/>
        <end position="212"/>
    </location>
</feature>
<reference evidence="4" key="1">
    <citation type="submission" date="2022-11" db="EMBL/GenBank/DDBJ databases">
        <authorList>
            <person name="Kikuchi T."/>
        </authorList>
    </citation>
    <scope>NUCLEOTIDE SEQUENCE</scope>
    <source>
        <strain evidence="4">PS1010</strain>
    </source>
</reference>
<feature type="signal peptide" evidence="3">
    <location>
        <begin position="1"/>
        <end position="37"/>
    </location>
</feature>
<evidence type="ECO:0000256" key="1">
    <source>
        <dbReference type="SAM" id="Coils"/>
    </source>
</evidence>
<dbReference type="SUPFAM" id="SSF82895">
    <property type="entry name" value="TSP-1 type 1 repeat"/>
    <property type="match status" value="1"/>
</dbReference>
<feature type="chain" id="PRO_5040510680" evidence="3">
    <location>
        <begin position="38"/>
        <end position="637"/>
    </location>
</feature>
<name>A0A9P1I2F2_9PELO</name>
<feature type="region of interest" description="Disordered" evidence="2">
    <location>
        <begin position="441"/>
        <end position="468"/>
    </location>
</feature>
<accession>A0A9P1I2F2</accession>
<dbReference type="AlphaFoldDB" id="A0A9P1I2F2"/>
<organism evidence="4 5">
    <name type="scientific">Caenorhabditis angaria</name>
    <dbReference type="NCBI Taxonomy" id="860376"/>
    <lineage>
        <taxon>Eukaryota</taxon>
        <taxon>Metazoa</taxon>
        <taxon>Ecdysozoa</taxon>
        <taxon>Nematoda</taxon>
        <taxon>Chromadorea</taxon>
        <taxon>Rhabditida</taxon>
        <taxon>Rhabditina</taxon>
        <taxon>Rhabditomorpha</taxon>
        <taxon>Rhabditoidea</taxon>
        <taxon>Rhabditidae</taxon>
        <taxon>Peloderinae</taxon>
        <taxon>Caenorhabditis</taxon>
    </lineage>
</organism>
<dbReference type="PROSITE" id="PS50092">
    <property type="entry name" value="TSP1"/>
    <property type="match status" value="1"/>
</dbReference>
<keyword evidence="1" id="KW-0175">Coiled coil</keyword>
<proteinExistence type="predicted"/>
<sequence length="637" mass="71630">MNFFFSFFHYIPDKLSSSSSFMILFLLIFAFFETTSGQVHDFEVTTVPSWAPTGRLNQFNGFATPRPSLLPENAQMMYASVWAAWSAWSFCSDSNRIRVRACNTVRGFRCLGPNQETEPCDMSTSPIRGVPQQNILSNDYDIIDPWQEDRIEALKQLYPDESIDEKLSRLPEHEKQRLLSRISSSPPAPNLVSHELLNRPQNDNNGAPGATPEKMFGAHPKAFAVKSVQNAVKLDQDQKSTDEILGTDQFIPFLTRDGDSSTKPAQKNRGEGKLLRKVTTTSTTTTEEPFDPETIFNMDGPRFSGKDFKNDIFGNVDDLIRPPSTKIQTTTTTTQKPTTSVKTTVASTTTKQSTTVASTTPIPTTESSTQKPTPTTTVYIIPTRVTPRLPPAIFVEENVELVTPAIEPFPIPTTTTFSPPIPIIPQEISFFQAEDVLMKQKPKHNKPSKLSLHDGEVSPRPTTVPPKELPEEISLDTLHALDWMLANMTKAAEQGNAMNFGNELRDLTSTTTETSSSNKKIVKKTKKNKKTRLIKLHYGEIEGPKMKLTKFPKFKNKNSNRAKMFGIRTIGHSNEKVELPIYAFSNDNENNEKRKNELVDEINDIQDLMEQLDERIESRSALMEPESLKHEHNSPYV</sequence>
<evidence type="ECO:0000256" key="2">
    <source>
        <dbReference type="SAM" id="MobiDB-lite"/>
    </source>
</evidence>
<protein>
    <submittedName>
        <fullName evidence="4">Uncharacterized protein</fullName>
    </submittedName>
</protein>
<dbReference type="InterPro" id="IPR036383">
    <property type="entry name" value="TSP1_rpt_sf"/>
</dbReference>
<dbReference type="OrthoDB" id="5855801at2759"/>
<dbReference type="InterPro" id="IPR000884">
    <property type="entry name" value="TSP1_rpt"/>
</dbReference>
<keyword evidence="3" id="KW-0732">Signal</keyword>
<comment type="caution">
    <text evidence="4">The sequence shown here is derived from an EMBL/GenBank/DDBJ whole genome shotgun (WGS) entry which is preliminary data.</text>
</comment>
<evidence type="ECO:0000313" key="4">
    <source>
        <dbReference type="EMBL" id="CAI5438434.1"/>
    </source>
</evidence>
<evidence type="ECO:0000256" key="3">
    <source>
        <dbReference type="SAM" id="SignalP"/>
    </source>
</evidence>
<dbReference type="EMBL" id="CANHGI010000001">
    <property type="protein sequence ID" value="CAI5438434.1"/>
    <property type="molecule type" value="Genomic_DNA"/>
</dbReference>